<reference evidence="4 5" key="1">
    <citation type="submission" date="2016-04" db="EMBL/GenBank/DDBJ databases">
        <title>A degradative enzymes factory behind the ericoid mycorrhizal symbiosis.</title>
        <authorList>
            <consortium name="DOE Joint Genome Institute"/>
            <person name="Martino E."/>
            <person name="Morin E."/>
            <person name="Grelet G."/>
            <person name="Kuo A."/>
            <person name="Kohler A."/>
            <person name="Daghino S."/>
            <person name="Barry K."/>
            <person name="Choi C."/>
            <person name="Cichocki N."/>
            <person name="Clum A."/>
            <person name="Copeland A."/>
            <person name="Hainaut M."/>
            <person name="Haridas S."/>
            <person name="Labutti K."/>
            <person name="Lindquist E."/>
            <person name="Lipzen A."/>
            <person name="Khouja H.-R."/>
            <person name="Murat C."/>
            <person name="Ohm R."/>
            <person name="Olson A."/>
            <person name="Spatafora J."/>
            <person name="Veneault-Fourrey C."/>
            <person name="Henrissat B."/>
            <person name="Grigoriev I."/>
            <person name="Martin F."/>
            <person name="Perotto S."/>
        </authorList>
    </citation>
    <scope>NUCLEOTIDE SEQUENCE [LARGE SCALE GENOMIC DNA]</scope>
    <source>
        <strain evidence="4 5">F</strain>
    </source>
</reference>
<feature type="compositionally biased region" description="Polar residues" evidence="2">
    <location>
        <begin position="636"/>
        <end position="646"/>
    </location>
</feature>
<keyword evidence="5" id="KW-1185">Reference proteome</keyword>
<dbReference type="Pfam" id="PF00328">
    <property type="entry name" value="His_Phos_2"/>
    <property type="match status" value="1"/>
</dbReference>
<feature type="compositionally biased region" description="Low complexity" evidence="2">
    <location>
        <begin position="578"/>
        <end position="596"/>
    </location>
</feature>
<protein>
    <submittedName>
        <fullName evidence="4">Phosphoglycerate mutase-like protein</fullName>
    </submittedName>
</protein>
<dbReference type="Proteomes" id="UP000235786">
    <property type="component" value="Unassembled WGS sequence"/>
</dbReference>
<dbReference type="STRING" id="1149755.A0A2J6RXP2"/>
<sequence length="752" mass="79287">MAVFRSISLASATALLAQLNGVQATTFLSPEQDIMLPASGSASEPLEWAGANSPYFAGPNIYGISNAVPDNCVVEQVSYNVRHGSRYPDSGAYAQWTALYAKIQNATFTATGDMAFLQDWQPVLTNSAAQMSQESTTGYKEAYDLGYRVRTRYPNLYAYGTPFISWANLYPRVVQTAQNFVRGFLGQTATALGMVVSVNSTGSPEALFDSLSPSDQCPLFVDGNGGTEQVSWNDIYLPPILERIQTLITGDLEFDVTDVSIMPYLCGFESQITGTLSPWCGVFSDAELKQYEYSQDLRYYYGMGPGTDLPSKMMLPYLNTLVGLLAQGPGINGTYANGTSFELPKIITAFMNDGQITELGAATGIWDNATVLSGTEIPEGYEYISSHFVSMRGTVAFERLNCAVAPAVKPRGSVIKARREEVKREAAGKITITICPTQTGPFATYTKTAQSSSTSTITETQVYTITSCAPEITNCPVGKKVSTVVTSETVVPVKETCTSTAWESWTTSTTLVTSSYTVTSCAPTLTDCSVGELTSTIYETVTWCPVTATETGVKATSTGAGVTGGGSGSGSGLGSGLGSSKTVSGSVSTPTSPGSGYISPTLSATSSSGLTCKNKTSTSTSTSLSGTGYTSPTLSATGNYNTTSSIPTSTRPYSNSTSTSSLPTTTPTSGSTNQTYIRILINDAVYVVPSCQDGPGHSCLMSEYVALIESKVAAAGDLRTRCNVTNTASPTVLKGASFFTNLADSWLAEVAP</sequence>
<dbReference type="Gene3D" id="3.40.50.1240">
    <property type="entry name" value="Phosphoglycerate mutase-like"/>
    <property type="match status" value="2"/>
</dbReference>
<evidence type="ECO:0000256" key="2">
    <source>
        <dbReference type="SAM" id="MobiDB-lite"/>
    </source>
</evidence>
<feature type="compositionally biased region" description="Polar residues" evidence="2">
    <location>
        <begin position="598"/>
        <end position="615"/>
    </location>
</feature>
<proteinExistence type="predicted"/>
<keyword evidence="1" id="KW-0378">Hydrolase</keyword>
<dbReference type="CDD" id="cd07061">
    <property type="entry name" value="HP_HAP_like"/>
    <property type="match status" value="1"/>
</dbReference>
<keyword evidence="3" id="KW-0732">Signal</keyword>
<feature type="compositionally biased region" description="Gly residues" evidence="2">
    <location>
        <begin position="561"/>
        <end position="577"/>
    </location>
</feature>
<dbReference type="GO" id="GO:0009277">
    <property type="term" value="C:fungal-type cell wall"/>
    <property type="evidence" value="ECO:0007669"/>
    <property type="project" value="TreeGrafter"/>
</dbReference>
<dbReference type="InterPro" id="IPR000560">
    <property type="entry name" value="His_Pase_clade-2"/>
</dbReference>
<dbReference type="PANTHER" id="PTHR20963">
    <property type="entry name" value="MULTIPLE INOSITOL POLYPHOSPHATE PHOSPHATASE-RELATED"/>
    <property type="match status" value="1"/>
</dbReference>
<dbReference type="InterPro" id="IPR029033">
    <property type="entry name" value="His_PPase_superfam"/>
</dbReference>
<feature type="region of interest" description="Disordered" evidence="2">
    <location>
        <begin position="556"/>
        <end position="672"/>
    </location>
</feature>
<dbReference type="OrthoDB" id="6509975at2759"/>
<evidence type="ECO:0000313" key="5">
    <source>
        <dbReference type="Proteomes" id="UP000235786"/>
    </source>
</evidence>
<feature type="compositionally biased region" description="Low complexity" evidence="2">
    <location>
        <begin position="647"/>
        <end position="672"/>
    </location>
</feature>
<feature type="chain" id="PRO_5014317017" evidence="3">
    <location>
        <begin position="25"/>
        <end position="752"/>
    </location>
</feature>
<organism evidence="4 5">
    <name type="scientific">Hyaloscypha variabilis (strain UAMH 11265 / GT02V1 / F)</name>
    <name type="common">Meliniomyces variabilis</name>
    <dbReference type="NCBI Taxonomy" id="1149755"/>
    <lineage>
        <taxon>Eukaryota</taxon>
        <taxon>Fungi</taxon>
        <taxon>Dikarya</taxon>
        <taxon>Ascomycota</taxon>
        <taxon>Pezizomycotina</taxon>
        <taxon>Leotiomycetes</taxon>
        <taxon>Helotiales</taxon>
        <taxon>Hyaloscyphaceae</taxon>
        <taxon>Hyaloscypha</taxon>
        <taxon>Hyaloscypha variabilis</taxon>
    </lineage>
</organism>
<feature type="compositionally biased region" description="Low complexity" evidence="2">
    <location>
        <begin position="616"/>
        <end position="635"/>
    </location>
</feature>
<dbReference type="AlphaFoldDB" id="A0A2J6RXP2"/>
<accession>A0A2J6RXP2</accession>
<evidence type="ECO:0000313" key="4">
    <source>
        <dbReference type="EMBL" id="PMD43279.1"/>
    </source>
</evidence>
<dbReference type="PANTHER" id="PTHR20963:SF23">
    <property type="entry name" value="3-PHYTASE"/>
    <property type="match status" value="1"/>
</dbReference>
<feature type="signal peptide" evidence="3">
    <location>
        <begin position="1"/>
        <end position="24"/>
    </location>
</feature>
<evidence type="ECO:0000256" key="1">
    <source>
        <dbReference type="ARBA" id="ARBA00022801"/>
    </source>
</evidence>
<dbReference type="SUPFAM" id="SSF53254">
    <property type="entry name" value="Phosphoglycerate mutase-like"/>
    <property type="match status" value="2"/>
</dbReference>
<gene>
    <name evidence="4" type="ORF">L207DRAFT_631398</name>
</gene>
<evidence type="ECO:0000256" key="3">
    <source>
        <dbReference type="SAM" id="SignalP"/>
    </source>
</evidence>
<name>A0A2J6RXP2_HYAVF</name>
<dbReference type="EMBL" id="KZ613942">
    <property type="protein sequence ID" value="PMD43279.1"/>
    <property type="molecule type" value="Genomic_DNA"/>
</dbReference>
<dbReference type="GO" id="GO:0003993">
    <property type="term" value="F:acid phosphatase activity"/>
    <property type="evidence" value="ECO:0007669"/>
    <property type="project" value="TreeGrafter"/>
</dbReference>